<keyword evidence="2" id="KW-0092">Biotin</keyword>
<dbReference type="GO" id="GO:0004077">
    <property type="term" value="F:biotin--[biotin carboxyl-carrier protein] ligase activity"/>
    <property type="evidence" value="ECO:0007669"/>
    <property type="project" value="UniProtKB-EC"/>
</dbReference>
<gene>
    <name evidence="6" type="ORF">FEV53_08520</name>
</gene>
<dbReference type="NCBIfam" id="TIGR00121">
    <property type="entry name" value="birA_ligase"/>
    <property type="match status" value="1"/>
</dbReference>
<dbReference type="PANTHER" id="PTHR12835:SF5">
    <property type="entry name" value="BIOTIN--PROTEIN LIGASE"/>
    <property type="match status" value="1"/>
</dbReference>
<name>A0A547Q554_9RHOB</name>
<sequence>MSSERLWPQGYGLIVRESLDSTNSEARRLARTLSQPTWILARRQTAGRGRGGADWISPSGNFAATLVMKPGGPPIWASLRSFMAANAVYEALALHLDRDRLALKWPNDVLLDGGKIAGILLESASTGQEIDWLAVGIGVNLAHAPDGLGHRAFPPVAADRPIPVDVFLHDLADFYATEEALLSRMGFAPIRESWLEKAARLGDVITARTGTEQITGRFETIDEDGSLILVTKTGERRISAAEVFF</sequence>
<reference evidence="6 7" key="1">
    <citation type="submission" date="2019-06" db="EMBL/GenBank/DDBJ databases">
        <title>Paenimaribius caenipelagi gen. nov., sp. nov., isolated from a tidal flat.</title>
        <authorList>
            <person name="Yoon J.-H."/>
        </authorList>
    </citation>
    <scope>NUCLEOTIDE SEQUENCE [LARGE SCALE GENOMIC DNA]</scope>
    <source>
        <strain evidence="6 7">JBTF-M29</strain>
    </source>
</reference>
<proteinExistence type="predicted"/>
<evidence type="ECO:0000256" key="3">
    <source>
        <dbReference type="ARBA" id="ARBA00024227"/>
    </source>
</evidence>
<dbReference type="PANTHER" id="PTHR12835">
    <property type="entry name" value="BIOTIN PROTEIN LIGASE"/>
    <property type="match status" value="1"/>
</dbReference>
<dbReference type="Pfam" id="PF02237">
    <property type="entry name" value="BPL_C"/>
    <property type="match status" value="1"/>
</dbReference>
<dbReference type="InterPro" id="IPR004408">
    <property type="entry name" value="Biotin_CoA_COase_ligase"/>
</dbReference>
<dbReference type="InterPro" id="IPR045864">
    <property type="entry name" value="aa-tRNA-synth_II/BPL/LPL"/>
</dbReference>
<dbReference type="Gene3D" id="2.30.30.100">
    <property type="match status" value="1"/>
</dbReference>
<evidence type="ECO:0000259" key="5">
    <source>
        <dbReference type="PROSITE" id="PS51733"/>
    </source>
</evidence>
<feature type="domain" description="BPL/LPL catalytic" evidence="5">
    <location>
        <begin position="1"/>
        <end position="183"/>
    </location>
</feature>
<evidence type="ECO:0000313" key="7">
    <source>
        <dbReference type="Proteomes" id="UP000318590"/>
    </source>
</evidence>
<dbReference type="InterPro" id="IPR004143">
    <property type="entry name" value="BPL_LPL_catalytic"/>
</dbReference>
<dbReference type="EMBL" id="VFSV01000011">
    <property type="protein sequence ID" value="TRD21516.1"/>
    <property type="molecule type" value="Genomic_DNA"/>
</dbReference>
<dbReference type="PROSITE" id="PS51733">
    <property type="entry name" value="BPL_LPL_CATALYTIC"/>
    <property type="match status" value="1"/>
</dbReference>
<dbReference type="Proteomes" id="UP000318590">
    <property type="component" value="Unassembled WGS sequence"/>
</dbReference>
<dbReference type="EC" id="6.3.4.15" evidence="3"/>
<dbReference type="SUPFAM" id="SSF55681">
    <property type="entry name" value="Class II aaRS and biotin synthetases"/>
    <property type="match status" value="1"/>
</dbReference>
<dbReference type="AlphaFoldDB" id="A0A547Q554"/>
<keyword evidence="1 6" id="KW-0436">Ligase</keyword>
<comment type="catalytic activity">
    <reaction evidence="4">
        <text>biotin + L-lysyl-[protein] + ATP = N(6)-biotinyl-L-lysyl-[protein] + AMP + diphosphate + H(+)</text>
        <dbReference type="Rhea" id="RHEA:11756"/>
        <dbReference type="Rhea" id="RHEA-COMP:9752"/>
        <dbReference type="Rhea" id="RHEA-COMP:10505"/>
        <dbReference type="ChEBI" id="CHEBI:15378"/>
        <dbReference type="ChEBI" id="CHEBI:29969"/>
        <dbReference type="ChEBI" id="CHEBI:30616"/>
        <dbReference type="ChEBI" id="CHEBI:33019"/>
        <dbReference type="ChEBI" id="CHEBI:57586"/>
        <dbReference type="ChEBI" id="CHEBI:83144"/>
        <dbReference type="ChEBI" id="CHEBI:456215"/>
        <dbReference type="EC" id="6.3.4.15"/>
    </reaction>
</comment>
<evidence type="ECO:0000313" key="6">
    <source>
        <dbReference type="EMBL" id="TRD21516.1"/>
    </source>
</evidence>
<organism evidence="6 7">
    <name type="scientific">Palleronia caenipelagi</name>
    <dbReference type="NCBI Taxonomy" id="2489174"/>
    <lineage>
        <taxon>Bacteria</taxon>
        <taxon>Pseudomonadati</taxon>
        <taxon>Pseudomonadota</taxon>
        <taxon>Alphaproteobacteria</taxon>
        <taxon>Rhodobacterales</taxon>
        <taxon>Roseobacteraceae</taxon>
        <taxon>Palleronia</taxon>
    </lineage>
</organism>
<dbReference type="Pfam" id="PF03099">
    <property type="entry name" value="BPL_LplA_LipB"/>
    <property type="match status" value="1"/>
</dbReference>
<dbReference type="CDD" id="cd16442">
    <property type="entry name" value="BPL"/>
    <property type="match status" value="1"/>
</dbReference>
<dbReference type="GO" id="GO:0005737">
    <property type="term" value="C:cytoplasm"/>
    <property type="evidence" value="ECO:0007669"/>
    <property type="project" value="TreeGrafter"/>
</dbReference>
<dbReference type="Gene3D" id="3.30.930.10">
    <property type="entry name" value="Bira Bifunctional Protein, Domain 2"/>
    <property type="match status" value="1"/>
</dbReference>
<evidence type="ECO:0000256" key="2">
    <source>
        <dbReference type="ARBA" id="ARBA00023267"/>
    </source>
</evidence>
<dbReference type="InterPro" id="IPR003142">
    <property type="entry name" value="BPL_C"/>
</dbReference>
<evidence type="ECO:0000256" key="4">
    <source>
        <dbReference type="ARBA" id="ARBA00047846"/>
    </source>
</evidence>
<comment type="caution">
    <text evidence="6">The sequence shown here is derived from an EMBL/GenBank/DDBJ whole genome shotgun (WGS) entry which is preliminary data.</text>
</comment>
<evidence type="ECO:0000256" key="1">
    <source>
        <dbReference type="ARBA" id="ARBA00022598"/>
    </source>
</evidence>
<protein>
    <recommendedName>
        <fullName evidence="3">biotin--[biotin carboxyl-carrier protein] ligase</fullName>
        <ecNumber evidence="3">6.3.4.15</ecNumber>
    </recommendedName>
</protein>
<dbReference type="OrthoDB" id="9807064at2"/>
<accession>A0A547Q554</accession>
<keyword evidence="7" id="KW-1185">Reference proteome</keyword>